<reference evidence="1 2" key="1">
    <citation type="journal article" date="2018" name="MBio">
        <title>Comparative Genomics Reveals the Core Gene Toolbox for the Fungus-Insect Symbiosis.</title>
        <authorList>
            <person name="Wang Y."/>
            <person name="Stata M."/>
            <person name="Wang W."/>
            <person name="Stajich J.E."/>
            <person name="White M.M."/>
            <person name="Moncalvo J.M."/>
        </authorList>
    </citation>
    <scope>NUCLEOTIDE SEQUENCE [LARGE SCALE GENOMIC DNA]</scope>
    <source>
        <strain evidence="1 2">SWE-8-4</strain>
    </source>
</reference>
<sequence length="144" mass="15785">MFVNSSSQLKQIDSLGCRFIVDSDVANGSREANSAAGGLGGFSAISIEFLQSSMLGRFSDAILDILLKLGWGHSRVAGCMWLSVSRLETTLEASSEVRRGSRSTGVVEAADSDKSLKISNQKIVQRYFIKSNLPKYKLNYWELL</sequence>
<protein>
    <submittedName>
        <fullName evidence="1">Uncharacterized protein</fullName>
    </submittedName>
</protein>
<evidence type="ECO:0000313" key="2">
    <source>
        <dbReference type="Proteomes" id="UP000245383"/>
    </source>
</evidence>
<gene>
    <name evidence="1" type="ORF">BB561_005059</name>
</gene>
<dbReference type="Proteomes" id="UP000245383">
    <property type="component" value="Unassembled WGS sequence"/>
</dbReference>
<proteinExistence type="predicted"/>
<dbReference type="AlphaFoldDB" id="A0A2T9YCH6"/>
<accession>A0A2T9YCH6</accession>
<organism evidence="1 2">
    <name type="scientific">Smittium simulii</name>
    <dbReference type="NCBI Taxonomy" id="133385"/>
    <lineage>
        <taxon>Eukaryota</taxon>
        <taxon>Fungi</taxon>
        <taxon>Fungi incertae sedis</taxon>
        <taxon>Zoopagomycota</taxon>
        <taxon>Kickxellomycotina</taxon>
        <taxon>Harpellomycetes</taxon>
        <taxon>Harpellales</taxon>
        <taxon>Legeriomycetaceae</taxon>
        <taxon>Smittium</taxon>
    </lineage>
</organism>
<keyword evidence="2" id="KW-1185">Reference proteome</keyword>
<name>A0A2T9YCH6_9FUNG</name>
<dbReference type="EMBL" id="MBFR01000280">
    <property type="protein sequence ID" value="PVU90030.1"/>
    <property type="molecule type" value="Genomic_DNA"/>
</dbReference>
<evidence type="ECO:0000313" key="1">
    <source>
        <dbReference type="EMBL" id="PVU90030.1"/>
    </source>
</evidence>
<comment type="caution">
    <text evidence="1">The sequence shown here is derived from an EMBL/GenBank/DDBJ whole genome shotgun (WGS) entry which is preliminary data.</text>
</comment>